<protein>
    <submittedName>
        <fullName evidence="1">Uncharacterized protein</fullName>
    </submittedName>
</protein>
<dbReference type="AlphaFoldDB" id="A0A4S4G0A3"/>
<organism evidence="1 2">
    <name type="scientific">Adlercreutzia caecimuris</name>
    <dbReference type="NCBI Taxonomy" id="671266"/>
    <lineage>
        <taxon>Bacteria</taxon>
        <taxon>Bacillati</taxon>
        <taxon>Actinomycetota</taxon>
        <taxon>Coriobacteriia</taxon>
        <taxon>Eggerthellales</taxon>
        <taxon>Eggerthellaceae</taxon>
        <taxon>Adlercreutzia</taxon>
    </lineage>
</organism>
<sequence>MSKTVWLQGIGHHEAVEAREIKPGMVCCWNAGYKSDVLAVEPSKTGKTVTATLRSRQDGKTYERRMRAARLVAVEQ</sequence>
<dbReference type="Proteomes" id="UP000308978">
    <property type="component" value="Unassembled WGS sequence"/>
</dbReference>
<dbReference type="RefSeq" id="WP_136434923.1">
    <property type="nucleotide sequence ID" value="NZ_SSTJ01000010.1"/>
</dbReference>
<evidence type="ECO:0000313" key="1">
    <source>
        <dbReference type="EMBL" id="THG36850.1"/>
    </source>
</evidence>
<comment type="caution">
    <text evidence="1">The sequence shown here is derived from an EMBL/GenBank/DDBJ whole genome shotgun (WGS) entry which is preliminary data.</text>
</comment>
<reference evidence="1 2" key="1">
    <citation type="submission" date="2019-04" db="EMBL/GenBank/DDBJ databases">
        <title>Microbes associate with the intestines of laboratory mice.</title>
        <authorList>
            <person name="Navarre W."/>
            <person name="Wong E."/>
            <person name="Huang K.C."/>
            <person name="Tropini C."/>
            <person name="Ng K."/>
            <person name="Yu B."/>
        </authorList>
    </citation>
    <scope>NUCLEOTIDE SEQUENCE [LARGE SCALE GENOMIC DNA]</scope>
    <source>
        <strain evidence="1 2">NM80_B27</strain>
    </source>
</reference>
<gene>
    <name evidence="1" type="ORF">E5986_08085</name>
</gene>
<evidence type="ECO:0000313" key="2">
    <source>
        <dbReference type="Proteomes" id="UP000308978"/>
    </source>
</evidence>
<name>A0A4S4G0A3_9ACTN</name>
<proteinExistence type="predicted"/>
<dbReference type="EMBL" id="SSTJ01000010">
    <property type="protein sequence ID" value="THG36850.1"/>
    <property type="molecule type" value="Genomic_DNA"/>
</dbReference>
<accession>A0A4S4G0A3</accession>